<reference evidence="5" key="1">
    <citation type="submission" date="2014-12" db="EMBL/GenBank/DDBJ databases">
        <title>Genome sequence of Clostridium beijerinckii strain 59B.</title>
        <authorList>
            <person name="Little G.T."/>
            <person name="Minton N.P."/>
        </authorList>
    </citation>
    <scope>NUCLEOTIDE SEQUENCE [LARGE SCALE GENOMIC DNA]</scope>
    <source>
        <strain evidence="5">59B</strain>
    </source>
</reference>
<accession>A0A0B5QYQ6</accession>
<dbReference type="OrthoDB" id="1903871at2"/>
<sequence>MNKQLYTSKLEEGLSRLQCELVAERNTINTENISWFQYDLLESLYHTNGSRPAELSINLGVSRSKISKGLKALKDKGYVKQEKSDSDARALWTALTDKGFKFLKEIKKGHEHLAKIASSALTPSEQKLFAELCLKVSSVFEERRR</sequence>
<dbReference type="PANTHER" id="PTHR42756">
    <property type="entry name" value="TRANSCRIPTIONAL REGULATOR, MARR"/>
    <property type="match status" value="1"/>
</dbReference>
<proteinExistence type="predicted"/>
<keyword evidence="3" id="KW-0804">Transcription</keyword>
<dbReference type="Pfam" id="PF01047">
    <property type="entry name" value="MarR"/>
    <property type="match status" value="1"/>
</dbReference>
<organism evidence="4 5">
    <name type="scientific">Clostridium beijerinckii</name>
    <name type="common">Clostridium MP</name>
    <dbReference type="NCBI Taxonomy" id="1520"/>
    <lineage>
        <taxon>Bacteria</taxon>
        <taxon>Bacillati</taxon>
        <taxon>Bacillota</taxon>
        <taxon>Clostridia</taxon>
        <taxon>Eubacteriales</taxon>
        <taxon>Clostridiaceae</taxon>
        <taxon>Clostridium</taxon>
    </lineage>
</organism>
<dbReference type="SUPFAM" id="SSF46785">
    <property type="entry name" value="Winged helix' DNA-binding domain"/>
    <property type="match status" value="1"/>
</dbReference>
<dbReference type="PROSITE" id="PS50995">
    <property type="entry name" value="HTH_MARR_2"/>
    <property type="match status" value="1"/>
</dbReference>
<evidence type="ECO:0000256" key="3">
    <source>
        <dbReference type="ARBA" id="ARBA00023163"/>
    </source>
</evidence>
<keyword evidence="2" id="KW-0238">DNA-binding</keyword>
<dbReference type="Proteomes" id="UP000031866">
    <property type="component" value="Chromosome"/>
</dbReference>
<dbReference type="GeneID" id="66347916"/>
<dbReference type="InterPro" id="IPR036390">
    <property type="entry name" value="WH_DNA-bd_sf"/>
</dbReference>
<dbReference type="STRING" id="1520.LF65_05647"/>
<keyword evidence="1" id="KW-0805">Transcription regulation</keyword>
<protein>
    <submittedName>
        <fullName evidence="4">MarR family transcriptional regulator</fullName>
    </submittedName>
</protein>
<dbReference type="InterPro" id="IPR000835">
    <property type="entry name" value="HTH_MarR-typ"/>
</dbReference>
<dbReference type="InterPro" id="IPR036388">
    <property type="entry name" value="WH-like_DNA-bd_sf"/>
</dbReference>
<dbReference type="GO" id="GO:0003677">
    <property type="term" value="F:DNA binding"/>
    <property type="evidence" value="ECO:0007669"/>
    <property type="project" value="UniProtKB-KW"/>
</dbReference>
<dbReference type="RefSeq" id="WP_041900644.1">
    <property type="nucleotide sequence ID" value="NZ_BKAK01000119.1"/>
</dbReference>
<dbReference type="GO" id="GO:0003700">
    <property type="term" value="F:DNA-binding transcription factor activity"/>
    <property type="evidence" value="ECO:0007669"/>
    <property type="project" value="InterPro"/>
</dbReference>
<gene>
    <name evidence="4" type="ORF">LF65_05647</name>
</gene>
<name>A0A0B5QYQ6_CLOBE</name>
<evidence type="ECO:0000256" key="2">
    <source>
        <dbReference type="ARBA" id="ARBA00023125"/>
    </source>
</evidence>
<evidence type="ECO:0000313" key="5">
    <source>
        <dbReference type="Proteomes" id="UP000031866"/>
    </source>
</evidence>
<evidence type="ECO:0000313" key="4">
    <source>
        <dbReference type="EMBL" id="AJH02154.1"/>
    </source>
</evidence>
<dbReference type="PANTHER" id="PTHR42756:SF1">
    <property type="entry name" value="TRANSCRIPTIONAL REPRESSOR OF EMRAB OPERON"/>
    <property type="match status" value="1"/>
</dbReference>
<dbReference type="SMART" id="SM00347">
    <property type="entry name" value="HTH_MARR"/>
    <property type="match status" value="1"/>
</dbReference>
<dbReference type="PRINTS" id="PR00598">
    <property type="entry name" value="HTHMARR"/>
</dbReference>
<dbReference type="KEGG" id="cbei:LF65_05647"/>
<dbReference type="Gene3D" id="1.10.10.10">
    <property type="entry name" value="Winged helix-like DNA-binding domain superfamily/Winged helix DNA-binding domain"/>
    <property type="match status" value="1"/>
</dbReference>
<evidence type="ECO:0000256" key="1">
    <source>
        <dbReference type="ARBA" id="ARBA00023015"/>
    </source>
</evidence>
<dbReference type="AlphaFoldDB" id="A0A0B5QYQ6"/>
<dbReference type="EMBL" id="CP010086">
    <property type="protein sequence ID" value="AJH02154.1"/>
    <property type="molecule type" value="Genomic_DNA"/>
</dbReference>